<dbReference type="RefSeq" id="WP_074242166.1">
    <property type="nucleotide sequence ID" value="NZ_FSRA01000002.1"/>
</dbReference>
<evidence type="ECO:0000313" key="3">
    <source>
        <dbReference type="Proteomes" id="UP000185003"/>
    </source>
</evidence>
<organism evidence="2 3">
    <name type="scientific">Chitinophaga niabensis</name>
    <dbReference type="NCBI Taxonomy" id="536979"/>
    <lineage>
        <taxon>Bacteria</taxon>
        <taxon>Pseudomonadati</taxon>
        <taxon>Bacteroidota</taxon>
        <taxon>Chitinophagia</taxon>
        <taxon>Chitinophagales</taxon>
        <taxon>Chitinophagaceae</taxon>
        <taxon>Chitinophaga</taxon>
    </lineage>
</organism>
<reference evidence="3" key="1">
    <citation type="submission" date="2016-11" db="EMBL/GenBank/DDBJ databases">
        <authorList>
            <person name="Varghese N."/>
            <person name="Submissions S."/>
        </authorList>
    </citation>
    <scope>NUCLEOTIDE SEQUENCE [LARGE SCALE GENOMIC DNA]</scope>
    <source>
        <strain evidence="3">DSM 24787</strain>
    </source>
</reference>
<keyword evidence="3" id="KW-1185">Reference proteome</keyword>
<name>A0A1N6K183_9BACT</name>
<dbReference type="Pfam" id="PF14229">
    <property type="entry name" value="DUF4332"/>
    <property type="match status" value="1"/>
</dbReference>
<accession>A0A1N6K183</accession>
<dbReference type="EMBL" id="FSRA01000002">
    <property type="protein sequence ID" value="SIO50342.1"/>
    <property type="molecule type" value="Genomic_DNA"/>
</dbReference>
<dbReference type="STRING" id="536979.SAMN04488055_4882"/>
<dbReference type="OrthoDB" id="9794786at2"/>
<dbReference type="Proteomes" id="UP000185003">
    <property type="component" value="Unassembled WGS sequence"/>
</dbReference>
<feature type="domain" description="DUF4332" evidence="1">
    <location>
        <begin position="10"/>
        <end position="129"/>
    </location>
</feature>
<dbReference type="InterPro" id="IPR025567">
    <property type="entry name" value="DUF4332"/>
</dbReference>
<dbReference type="Gene3D" id="1.10.150.20">
    <property type="entry name" value="5' to 3' exonuclease, C-terminal subdomain"/>
    <property type="match status" value="2"/>
</dbReference>
<protein>
    <recommendedName>
        <fullName evidence="1">DUF4332 domain-containing protein</fullName>
    </recommendedName>
</protein>
<dbReference type="AlphaFoldDB" id="A0A1N6K183"/>
<proteinExistence type="predicted"/>
<gene>
    <name evidence="2" type="ORF">SAMN04488055_4882</name>
</gene>
<evidence type="ECO:0000313" key="2">
    <source>
        <dbReference type="EMBL" id="SIO50342.1"/>
    </source>
</evidence>
<sequence>MSYPIHEIQGIGPNYASKLLGIGINTVAKLLEDGATRTGRLKLTETTGIPESLILTWVNHADLMRINGIGDQFAELLEAAGVDTVKELRNRVPENLHARVTEVNAVKNLSGRVPTLNELTQMIEQAKDLEPVVTY</sequence>
<evidence type="ECO:0000259" key="1">
    <source>
        <dbReference type="Pfam" id="PF14229"/>
    </source>
</evidence>